<dbReference type="GO" id="GO:0006813">
    <property type="term" value="P:potassium ion transport"/>
    <property type="evidence" value="ECO:0007669"/>
    <property type="project" value="InterPro"/>
</dbReference>
<feature type="transmembrane region" description="Helical" evidence="2">
    <location>
        <begin position="97"/>
        <end position="115"/>
    </location>
</feature>
<dbReference type="PROSITE" id="PS51202">
    <property type="entry name" value="RCK_C"/>
    <property type="match status" value="1"/>
</dbReference>
<comment type="caution">
    <text evidence="4">The sequence shown here is derived from an EMBL/GenBank/DDBJ whole genome shotgun (WGS) entry which is preliminary data.</text>
</comment>
<dbReference type="InterPro" id="IPR006037">
    <property type="entry name" value="RCK_C"/>
</dbReference>
<evidence type="ECO:0000256" key="2">
    <source>
        <dbReference type="SAM" id="Phobius"/>
    </source>
</evidence>
<sequence>MTAVATFLIVLLLSLIVARFVSVALTLTGLSPEVARFQARSALSGTGFTTREAEAIVNHPVRRRIVMVLMVVRNAGLTGAIASLVLSFTGSPTTQEALTRLGVIAAGLAGLWILARSRAADRIMSRVIRRLLNRYTELGASDLVNLLDISGDFTIRELALDEDDWPVGKTLAETELHGEGILVLGIRRESGNYLGAPTPDTEFCAGDRLVLYGRAERIAELRKRSLGAEGDARHEQARREEDEVEQSEQREDRRRSSEA</sequence>
<keyword evidence="2" id="KW-0812">Transmembrane</keyword>
<evidence type="ECO:0000313" key="4">
    <source>
        <dbReference type="EMBL" id="NDY96846.1"/>
    </source>
</evidence>
<evidence type="ECO:0000313" key="5">
    <source>
        <dbReference type="Proteomes" id="UP000484885"/>
    </source>
</evidence>
<feature type="domain" description="RCK C-terminal" evidence="3">
    <location>
        <begin position="141"/>
        <end position="227"/>
    </location>
</feature>
<evidence type="ECO:0000259" key="3">
    <source>
        <dbReference type="PROSITE" id="PS51202"/>
    </source>
</evidence>
<keyword evidence="2" id="KW-1133">Transmembrane helix</keyword>
<dbReference type="SUPFAM" id="SSF116726">
    <property type="entry name" value="TrkA C-terminal domain-like"/>
    <property type="match status" value="1"/>
</dbReference>
<dbReference type="InterPro" id="IPR036721">
    <property type="entry name" value="RCK_C_sf"/>
</dbReference>
<reference evidence="4 5" key="1">
    <citation type="submission" date="2020-02" db="EMBL/GenBank/DDBJ databases">
        <authorList>
            <person name="Zhang X.-Y."/>
        </authorList>
    </citation>
    <scope>NUCLEOTIDE SEQUENCE [LARGE SCALE GENOMIC DNA]</scope>
    <source>
        <strain evidence="4 5">C33</strain>
    </source>
</reference>
<accession>A0A845V6Q7</accession>
<dbReference type="AlphaFoldDB" id="A0A845V6Q7"/>
<name>A0A845V6Q7_9GAMM</name>
<dbReference type="EMBL" id="JAAGSC010000044">
    <property type="protein sequence ID" value="NDY96846.1"/>
    <property type="molecule type" value="Genomic_DNA"/>
</dbReference>
<dbReference type="RefSeq" id="WP_164212233.1">
    <property type="nucleotide sequence ID" value="NZ_JAAGSC010000044.1"/>
</dbReference>
<gene>
    <name evidence="4" type="ORF">G3I74_14020</name>
</gene>
<dbReference type="Gene3D" id="3.30.70.1450">
    <property type="entry name" value="Regulator of K+ conductance, C-terminal domain"/>
    <property type="match status" value="1"/>
</dbReference>
<protein>
    <submittedName>
        <fullName evidence="4">Potassium transporter TrkA</fullName>
    </submittedName>
</protein>
<dbReference type="GO" id="GO:0008324">
    <property type="term" value="F:monoatomic cation transmembrane transporter activity"/>
    <property type="evidence" value="ECO:0007669"/>
    <property type="project" value="InterPro"/>
</dbReference>
<feature type="transmembrane region" description="Helical" evidence="2">
    <location>
        <begin position="6"/>
        <end position="30"/>
    </location>
</feature>
<evidence type="ECO:0000256" key="1">
    <source>
        <dbReference type="SAM" id="MobiDB-lite"/>
    </source>
</evidence>
<feature type="compositionally biased region" description="Basic and acidic residues" evidence="1">
    <location>
        <begin position="230"/>
        <end position="259"/>
    </location>
</feature>
<feature type="transmembrane region" description="Helical" evidence="2">
    <location>
        <begin position="65"/>
        <end position="85"/>
    </location>
</feature>
<dbReference type="Pfam" id="PF02080">
    <property type="entry name" value="TrkA_C"/>
    <property type="match status" value="1"/>
</dbReference>
<keyword evidence="2" id="KW-0472">Membrane</keyword>
<proteinExistence type="predicted"/>
<feature type="region of interest" description="Disordered" evidence="1">
    <location>
        <begin position="225"/>
        <end position="259"/>
    </location>
</feature>
<organism evidence="4 5">
    <name type="scientific">Wenzhouxiangella limi</name>
    <dbReference type="NCBI Taxonomy" id="2707351"/>
    <lineage>
        <taxon>Bacteria</taxon>
        <taxon>Pseudomonadati</taxon>
        <taxon>Pseudomonadota</taxon>
        <taxon>Gammaproteobacteria</taxon>
        <taxon>Chromatiales</taxon>
        <taxon>Wenzhouxiangellaceae</taxon>
        <taxon>Wenzhouxiangella</taxon>
    </lineage>
</organism>
<keyword evidence="5" id="KW-1185">Reference proteome</keyword>
<dbReference type="Proteomes" id="UP000484885">
    <property type="component" value="Unassembled WGS sequence"/>
</dbReference>